<protein>
    <submittedName>
        <fullName evidence="1">DUF1853 family protein</fullName>
    </submittedName>
</protein>
<name>A0A9X2I136_9GAMM</name>
<gene>
    <name evidence="1" type="ORF">M6D89_03705</name>
</gene>
<accession>A0A9X2I136</accession>
<reference evidence="1" key="2">
    <citation type="submission" date="2023-01" db="EMBL/GenBank/DDBJ databases">
        <title>Gilvimarinus xylanilyticus HB14 isolated from Caulerpa lentillifera aquaculture base in Hainan, China.</title>
        <authorList>
            <person name="Zhang Y.-J."/>
        </authorList>
    </citation>
    <scope>NUCLEOTIDE SEQUENCE</scope>
    <source>
        <strain evidence="1">HB14</strain>
    </source>
</reference>
<dbReference type="Proteomes" id="UP001139319">
    <property type="component" value="Unassembled WGS sequence"/>
</dbReference>
<dbReference type="AlphaFoldDB" id="A0A9X2I136"/>
<reference evidence="1" key="1">
    <citation type="submission" date="2022-05" db="EMBL/GenBank/DDBJ databases">
        <authorList>
            <person name="Sun H.-N."/>
        </authorList>
    </citation>
    <scope>NUCLEOTIDE SEQUENCE</scope>
    <source>
        <strain evidence="1">HB14</strain>
    </source>
</reference>
<dbReference type="EMBL" id="JAMFTH010000001">
    <property type="protein sequence ID" value="MCP8898400.1"/>
    <property type="molecule type" value="Genomic_DNA"/>
</dbReference>
<sequence>MTSKTPTQTLTQLLDDLRTRQVRDLAYACFGENLVEHLKGTDARQFSVCLSPNIATRLRELDAKPEPLLAFIKQVKSTRLGLYFETLWRYYWQCIEPAPLLDHNLQVASGGRTLGAFDFILNDPSRPLHIEAAFKLYLGHGEDLTDPAHWIGPNANDCLGHKLDHLRSHQLPLSNTTEGKQTLTSMGVNAKAIERRFLLKGYLFVPLNAYGDRQSRFNAHGNLPHGVGRTAVRGYWLALNQYLEEHFKVVNSSGYVIIPRNHWIAPAFHDRRVRPLSAEQLGRALLHQVGGQKRPKLVARVSLQQDVWCEQERFFVVPDHWPTTARPSRKI</sequence>
<comment type="caution">
    <text evidence="1">The sequence shown here is derived from an EMBL/GenBank/DDBJ whole genome shotgun (WGS) entry which is preliminary data.</text>
</comment>
<keyword evidence="2" id="KW-1185">Reference proteome</keyword>
<evidence type="ECO:0000313" key="2">
    <source>
        <dbReference type="Proteomes" id="UP001139319"/>
    </source>
</evidence>
<evidence type="ECO:0000313" key="1">
    <source>
        <dbReference type="EMBL" id="MCP8898400.1"/>
    </source>
</evidence>
<proteinExistence type="predicted"/>
<dbReference type="InterPro" id="IPR015003">
    <property type="entry name" value="DUF1853"/>
</dbReference>
<organism evidence="1 2">
    <name type="scientific">Gilvimarinus xylanilyticus</name>
    <dbReference type="NCBI Taxonomy" id="2944139"/>
    <lineage>
        <taxon>Bacteria</taxon>
        <taxon>Pseudomonadati</taxon>
        <taxon>Pseudomonadota</taxon>
        <taxon>Gammaproteobacteria</taxon>
        <taxon>Cellvibrionales</taxon>
        <taxon>Cellvibrionaceae</taxon>
        <taxon>Gilvimarinus</taxon>
    </lineage>
</organism>
<dbReference type="RefSeq" id="WP_253966678.1">
    <property type="nucleotide sequence ID" value="NZ_JAMFTH010000001.1"/>
</dbReference>
<dbReference type="Pfam" id="PF08907">
    <property type="entry name" value="DUF1853"/>
    <property type="match status" value="1"/>
</dbReference>